<evidence type="ECO:0000313" key="3">
    <source>
        <dbReference type="Proteomes" id="UP000887013"/>
    </source>
</evidence>
<accession>A0A8X6P3Y2</accession>
<dbReference type="AlphaFoldDB" id="A0A8X6P3Y2"/>
<protein>
    <submittedName>
        <fullName evidence="2">Uncharacterized protein</fullName>
    </submittedName>
</protein>
<keyword evidence="3" id="KW-1185">Reference proteome</keyword>
<feature type="compositionally biased region" description="Basic and acidic residues" evidence="1">
    <location>
        <begin position="11"/>
        <end position="21"/>
    </location>
</feature>
<evidence type="ECO:0000256" key="1">
    <source>
        <dbReference type="SAM" id="MobiDB-lite"/>
    </source>
</evidence>
<dbReference type="EMBL" id="BMAW01111653">
    <property type="protein sequence ID" value="GFT48986.1"/>
    <property type="molecule type" value="Genomic_DNA"/>
</dbReference>
<dbReference type="Proteomes" id="UP000887013">
    <property type="component" value="Unassembled WGS sequence"/>
</dbReference>
<gene>
    <name evidence="2" type="ORF">NPIL_211191</name>
</gene>
<evidence type="ECO:0000313" key="2">
    <source>
        <dbReference type="EMBL" id="GFT48986.1"/>
    </source>
</evidence>
<organism evidence="2 3">
    <name type="scientific">Nephila pilipes</name>
    <name type="common">Giant wood spider</name>
    <name type="synonym">Nephila maculata</name>
    <dbReference type="NCBI Taxonomy" id="299642"/>
    <lineage>
        <taxon>Eukaryota</taxon>
        <taxon>Metazoa</taxon>
        <taxon>Ecdysozoa</taxon>
        <taxon>Arthropoda</taxon>
        <taxon>Chelicerata</taxon>
        <taxon>Arachnida</taxon>
        <taxon>Araneae</taxon>
        <taxon>Araneomorphae</taxon>
        <taxon>Entelegynae</taxon>
        <taxon>Araneoidea</taxon>
        <taxon>Nephilidae</taxon>
        <taxon>Nephila</taxon>
    </lineage>
</organism>
<reference evidence="2" key="1">
    <citation type="submission" date="2020-08" db="EMBL/GenBank/DDBJ databases">
        <title>Multicomponent nature underlies the extraordinary mechanical properties of spider dragline silk.</title>
        <authorList>
            <person name="Kono N."/>
            <person name="Nakamura H."/>
            <person name="Mori M."/>
            <person name="Yoshida Y."/>
            <person name="Ohtoshi R."/>
            <person name="Malay A.D."/>
            <person name="Moran D.A.P."/>
            <person name="Tomita M."/>
            <person name="Numata K."/>
            <person name="Arakawa K."/>
        </authorList>
    </citation>
    <scope>NUCLEOTIDE SEQUENCE</scope>
</reference>
<proteinExistence type="predicted"/>
<comment type="caution">
    <text evidence="2">The sequence shown here is derived from an EMBL/GenBank/DDBJ whole genome shotgun (WGS) entry which is preliminary data.</text>
</comment>
<name>A0A8X6P3Y2_NEPPI</name>
<sequence>MSRKLTVLPSNDRKNERGRKAGFEKIRMKRGMCRTFKTRLSASERRVGMSCNRCAASGENPVLVRICVSGEKLEIVENLISDLAWVHKYYFLPRGLPNMTAARGNGVSAYDKPREAWDIIECTQRRFESFRSAERVAVLLRPQCTRFLSLRHSVHVLEKYRIRLGTILDIEEFLQSGLGQISRCRILTESNIDQPQTRVENGPFRITCSIASGLGHIPERGPKKNRNLGSAEIVLDPIRRCTSVVSA</sequence>
<feature type="region of interest" description="Disordered" evidence="1">
    <location>
        <begin position="1"/>
        <end position="21"/>
    </location>
</feature>